<evidence type="ECO:0000256" key="1">
    <source>
        <dbReference type="ARBA" id="ARBA00004141"/>
    </source>
</evidence>
<feature type="transmembrane region" description="Helical" evidence="5">
    <location>
        <begin position="303"/>
        <end position="323"/>
    </location>
</feature>
<proteinExistence type="predicted"/>
<name>A0A1F5MHU6_9BACT</name>
<dbReference type="EMBL" id="MFDT01000029">
    <property type="protein sequence ID" value="OGE64850.1"/>
    <property type="molecule type" value="Genomic_DNA"/>
</dbReference>
<feature type="transmembrane region" description="Helical" evidence="5">
    <location>
        <begin position="41"/>
        <end position="65"/>
    </location>
</feature>
<dbReference type="InterPro" id="IPR036259">
    <property type="entry name" value="MFS_trans_sf"/>
</dbReference>
<dbReference type="PROSITE" id="PS00216">
    <property type="entry name" value="SUGAR_TRANSPORT_1"/>
    <property type="match status" value="1"/>
</dbReference>
<keyword evidence="4 5" id="KW-0472">Membrane</keyword>
<feature type="transmembrane region" description="Helical" evidence="5">
    <location>
        <begin position="143"/>
        <end position="163"/>
    </location>
</feature>
<feature type="transmembrane region" description="Helical" evidence="5">
    <location>
        <begin position="238"/>
        <end position="266"/>
    </location>
</feature>
<feature type="transmembrane region" description="Helical" evidence="5">
    <location>
        <begin position="12"/>
        <end position="35"/>
    </location>
</feature>
<evidence type="ECO:0000256" key="2">
    <source>
        <dbReference type="ARBA" id="ARBA00022692"/>
    </source>
</evidence>
<feature type="domain" description="Major facilitator superfamily (MFS) profile" evidence="6">
    <location>
        <begin position="1"/>
        <end position="389"/>
    </location>
</feature>
<reference evidence="7 8" key="1">
    <citation type="journal article" date="2016" name="Nat. Commun.">
        <title>Thousands of microbial genomes shed light on interconnected biogeochemical processes in an aquifer system.</title>
        <authorList>
            <person name="Anantharaman K."/>
            <person name="Brown C.T."/>
            <person name="Hug L.A."/>
            <person name="Sharon I."/>
            <person name="Castelle C.J."/>
            <person name="Probst A.J."/>
            <person name="Thomas B.C."/>
            <person name="Singh A."/>
            <person name="Wilkins M.J."/>
            <person name="Karaoz U."/>
            <person name="Brodie E.L."/>
            <person name="Williams K.H."/>
            <person name="Hubbard S.S."/>
            <person name="Banfield J.F."/>
        </authorList>
    </citation>
    <scope>NUCLEOTIDE SEQUENCE [LARGE SCALE GENOMIC DNA]</scope>
</reference>
<dbReference type="InterPro" id="IPR005829">
    <property type="entry name" value="Sugar_transporter_CS"/>
</dbReference>
<evidence type="ECO:0000256" key="3">
    <source>
        <dbReference type="ARBA" id="ARBA00022989"/>
    </source>
</evidence>
<feature type="transmembrane region" description="Helical" evidence="5">
    <location>
        <begin position="214"/>
        <end position="232"/>
    </location>
</feature>
<keyword evidence="2 5" id="KW-0812">Transmembrane</keyword>
<organism evidence="7 8">
    <name type="scientific">Candidatus Daviesbacteria bacterium RIFCSPLOWO2_02_FULL_36_7</name>
    <dbReference type="NCBI Taxonomy" id="1797792"/>
    <lineage>
        <taxon>Bacteria</taxon>
        <taxon>Candidatus Daviesiibacteriota</taxon>
    </lineage>
</organism>
<comment type="subcellular location">
    <subcellularLocation>
        <location evidence="1">Membrane</location>
        <topology evidence="1">Multi-pass membrane protein</topology>
    </subcellularLocation>
</comment>
<dbReference type="InterPro" id="IPR020846">
    <property type="entry name" value="MFS_dom"/>
</dbReference>
<evidence type="ECO:0000313" key="8">
    <source>
        <dbReference type="Proteomes" id="UP000178859"/>
    </source>
</evidence>
<accession>A0A1F5MHU6</accession>
<evidence type="ECO:0000313" key="7">
    <source>
        <dbReference type="EMBL" id="OGE64850.1"/>
    </source>
</evidence>
<feature type="transmembrane region" description="Helical" evidence="5">
    <location>
        <begin position="278"/>
        <end position="297"/>
    </location>
</feature>
<dbReference type="PROSITE" id="PS50850">
    <property type="entry name" value="MFS"/>
    <property type="match status" value="1"/>
</dbReference>
<evidence type="ECO:0000256" key="5">
    <source>
        <dbReference type="SAM" id="Phobius"/>
    </source>
</evidence>
<gene>
    <name evidence="7" type="ORF">A3I48_01905</name>
</gene>
<protein>
    <recommendedName>
        <fullName evidence="6">Major facilitator superfamily (MFS) profile domain-containing protein</fullName>
    </recommendedName>
</protein>
<dbReference type="PANTHER" id="PTHR23530">
    <property type="entry name" value="TRANSPORT PROTEIN-RELATED"/>
    <property type="match status" value="1"/>
</dbReference>
<evidence type="ECO:0000259" key="6">
    <source>
        <dbReference type="PROSITE" id="PS50850"/>
    </source>
</evidence>
<feature type="transmembrane region" description="Helical" evidence="5">
    <location>
        <begin position="77"/>
        <end position="104"/>
    </location>
</feature>
<keyword evidence="3 5" id="KW-1133">Transmembrane helix</keyword>
<evidence type="ECO:0000256" key="4">
    <source>
        <dbReference type="ARBA" id="ARBA00023136"/>
    </source>
</evidence>
<dbReference type="GO" id="GO:0022857">
    <property type="term" value="F:transmembrane transporter activity"/>
    <property type="evidence" value="ECO:0007669"/>
    <property type="project" value="InterPro"/>
</dbReference>
<dbReference type="Proteomes" id="UP000178859">
    <property type="component" value="Unassembled WGS sequence"/>
</dbReference>
<feature type="transmembrane region" description="Helical" evidence="5">
    <location>
        <begin position="364"/>
        <end position="382"/>
    </location>
</feature>
<dbReference type="Pfam" id="PF07690">
    <property type="entry name" value="MFS_1"/>
    <property type="match status" value="1"/>
</dbReference>
<dbReference type="GO" id="GO:0016020">
    <property type="term" value="C:membrane"/>
    <property type="evidence" value="ECO:0007669"/>
    <property type="project" value="UniProtKB-SubCell"/>
</dbReference>
<feature type="transmembrane region" description="Helical" evidence="5">
    <location>
        <begin position="335"/>
        <end position="358"/>
    </location>
</feature>
<dbReference type="InterPro" id="IPR011701">
    <property type="entry name" value="MFS"/>
</dbReference>
<sequence length="397" mass="44078">MIYSNMKNRNVKLLAWFNFFSDFKLYAPLAIVYFSQVTGSYALGTSIFSISMISSALFEVPTGVLSDFIGRKKTLVLGAFCGILYTSFYALGFSYWILVLGAIIEGLSRSFYSGNNDALLYDTLITSGDEKNYHHYLGKVASMLQLSAGISALIGGIVAGMYFPGIFWLSAFSQVAGFALSLKITEPKLHGNESGNVYNHLKESIKCFIQNPKLRLLSISTIFGYGFSESAYQFRSTFFAMVIPFWLIGVVAMITDFGATLGFFISGKVINKFGSFKILLFGSIYNRIIGFTSLILASPISPFLMTTPAFHYGVSTVVQNSLMQKEFTNRQRATMGSLNSFAGSLFLAVVFLGIGLVADKLTPIKALIIIEMFMLFNVYLYWRLFKNSQEKKSDVQP</sequence>
<dbReference type="SUPFAM" id="SSF103473">
    <property type="entry name" value="MFS general substrate transporter"/>
    <property type="match status" value="1"/>
</dbReference>
<dbReference type="InterPro" id="IPR053160">
    <property type="entry name" value="MFS_DHA3_Transporter"/>
</dbReference>
<dbReference type="Gene3D" id="1.20.1250.20">
    <property type="entry name" value="MFS general substrate transporter like domains"/>
    <property type="match status" value="1"/>
</dbReference>
<dbReference type="PANTHER" id="PTHR23530:SF1">
    <property type="entry name" value="PERMEASE, MAJOR FACILITATOR SUPERFAMILY-RELATED"/>
    <property type="match status" value="1"/>
</dbReference>
<comment type="caution">
    <text evidence="7">The sequence shown here is derived from an EMBL/GenBank/DDBJ whole genome shotgun (WGS) entry which is preliminary data.</text>
</comment>
<dbReference type="AlphaFoldDB" id="A0A1F5MHU6"/>